<evidence type="ECO:0000256" key="1">
    <source>
        <dbReference type="ARBA" id="ARBA00022801"/>
    </source>
</evidence>
<reference evidence="3 4" key="1">
    <citation type="submission" date="2018-11" db="EMBL/GenBank/DDBJ databases">
        <title>Gordonia insulae sp. nov., isolated from an island soil.</title>
        <authorList>
            <person name="Kim Y.S."/>
            <person name="Kim S.B."/>
        </authorList>
    </citation>
    <scope>NUCLEOTIDE SEQUENCE [LARGE SCALE GENOMIC DNA]</scope>
    <source>
        <strain evidence="3 4">MMS17-SY073</strain>
    </source>
</reference>
<protein>
    <submittedName>
        <fullName evidence="3">Uncharacterized protein</fullName>
    </submittedName>
</protein>
<dbReference type="KEGG" id="gom:D7316_03030"/>
<feature type="compositionally biased region" description="Low complexity" evidence="2">
    <location>
        <begin position="432"/>
        <end position="446"/>
    </location>
</feature>
<evidence type="ECO:0000313" key="4">
    <source>
        <dbReference type="Proteomes" id="UP000271469"/>
    </source>
</evidence>
<feature type="compositionally biased region" description="Low complexity" evidence="2">
    <location>
        <begin position="414"/>
        <end position="426"/>
    </location>
</feature>
<feature type="compositionally biased region" description="Basic and acidic residues" evidence="2">
    <location>
        <begin position="355"/>
        <end position="370"/>
    </location>
</feature>
<dbReference type="Pfam" id="PF01083">
    <property type="entry name" value="Cutinase"/>
    <property type="match status" value="1"/>
</dbReference>
<dbReference type="SMART" id="SM01110">
    <property type="entry name" value="Cutinase"/>
    <property type="match status" value="1"/>
</dbReference>
<dbReference type="AlphaFoldDB" id="A0A3G8JPM3"/>
<dbReference type="SUPFAM" id="SSF53474">
    <property type="entry name" value="alpha/beta-Hydrolases"/>
    <property type="match status" value="1"/>
</dbReference>
<name>A0A3G8JPM3_9ACTN</name>
<feature type="compositionally biased region" description="Low complexity" evidence="2">
    <location>
        <begin position="387"/>
        <end position="396"/>
    </location>
</feature>
<sequence>MRRILLSLTVFLTVGLFLQPGFHSGGAQALTIGPITFPDIDPPVTIDQSKPTVIAKPTWMPELTEDDTVILIPGTTDYDGADQLNRTRDIGMFGVDPAHQPTVQVVNYPAAFGFTIGDFPIYLAGTGTFNESVEIGTAKGVAAAEAAYAANPDQKIVINGYSQSAPVAMDVAYMLRQRGTIPDEKIIVVLGADSRFPNTGVENVVPSFIPGMYTNGDRDTADTGDVEVHSYCVRGDATCGVGNPFANPVSTFFYLIPGFYVHAFLTYRINEYDVAKTWTENNTTYTVYDGGNPWGMVLRDLGVPVPKEFDDFVSAVVPVPMPGEQATIAGHVIPTPRELQDIVADKLGLTVPVTDPDRNPDVEDRLRDDTTADDSTTAPPAAPPTTPARTSTDPADVTPSSPVAETASADESPAETPDTETPNTETPDTDAPDTGSDTSETAAADTETSDASDADGSSSESSDGGNTSTSGE</sequence>
<dbReference type="RefSeq" id="WP_124708937.1">
    <property type="nucleotide sequence ID" value="NZ_CP033972.1"/>
</dbReference>
<dbReference type="InterPro" id="IPR000675">
    <property type="entry name" value="Cutinase/axe"/>
</dbReference>
<dbReference type="InterPro" id="IPR029058">
    <property type="entry name" value="AB_hydrolase_fold"/>
</dbReference>
<feature type="region of interest" description="Disordered" evidence="2">
    <location>
        <begin position="350"/>
        <end position="472"/>
    </location>
</feature>
<accession>A0A3G8JPM3</accession>
<dbReference type="Proteomes" id="UP000271469">
    <property type="component" value="Chromosome"/>
</dbReference>
<dbReference type="Gene3D" id="3.40.50.1820">
    <property type="entry name" value="alpha/beta hydrolase"/>
    <property type="match status" value="1"/>
</dbReference>
<keyword evidence="4" id="KW-1185">Reference proteome</keyword>
<dbReference type="EMBL" id="CP033972">
    <property type="protein sequence ID" value="AZG46429.1"/>
    <property type="molecule type" value="Genomic_DNA"/>
</dbReference>
<feature type="compositionally biased region" description="Low complexity" evidence="2">
    <location>
        <begin position="454"/>
        <end position="472"/>
    </location>
</feature>
<organism evidence="3 4">
    <name type="scientific">Gordonia insulae</name>
    <dbReference type="NCBI Taxonomy" id="2420509"/>
    <lineage>
        <taxon>Bacteria</taxon>
        <taxon>Bacillati</taxon>
        <taxon>Actinomycetota</taxon>
        <taxon>Actinomycetes</taxon>
        <taxon>Mycobacteriales</taxon>
        <taxon>Gordoniaceae</taxon>
        <taxon>Gordonia</taxon>
    </lineage>
</organism>
<gene>
    <name evidence="3" type="ORF">D7316_03030</name>
</gene>
<dbReference type="OrthoDB" id="4373485at2"/>
<evidence type="ECO:0000256" key="2">
    <source>
        <dbReference type="SAM" id="MobiDB-lite"/>
    </source>
</evidence>
<evidence type="ECO:0000313" key="3">
    <source>
        <dbReference type="EMBL" id="AZG46429.1"/>
    </source>
</evidence>
<dbReference type="GO" id="GO:0016787">
    <property type="term" value="F:hydrolase activity"/>
    <property type="evidence" value="ECO:0007669"/>
    <property type="project" value="UniProtKB-KW"/>
</dbReference>
<proteinExistence type="predicted"/>
<keyword evidence="1" id="KW-0378">Hydrolase</keyword>